<comment type="similarity">
    <text evidence="1">Belongs to the inositol polyphosphate 5-phosphatase family.</text>
</comment>
<reference evidence="4" key="1">
    <citation type="journal article" date="2014" name="Science">
        <title>Ancient hybridizations among the ancestral genomes of bread wheat.</title>
        <authorList>
            <consortium name="International Wheat Genome Sequencing Consortium,"/>
            <person name="Marcussen T."/>
            <person name="Sandve S.R."/>
            <person name="Heier L."/>
            <person name="Spannagl M."/>
            <person name="Pfeifer M."/>
            <person name="Jakobsen K.S."/>
            <person name="Wulff B.B."/>
            <person name="Steuernagel B."/>
            <person name="Mayer K.F."/>
            <person name="Olsen O.A."/>
        </authorList>
    </citation>
    <scope>NUCLEOTIDE SEQUENCE [LARGE SCALE GENOMIC DNA]</scope>
    <source>
        <strain evidence="4">cv. AL8/78</strain>
    </source>
</reference>
<reference evidence="3" key="5">
    <citation type="journal article" date="2021" name="G3 (Bethesda)">
        <title>Aegilops tauschii genome assembly Aet v5.0 features greater sequence contiguity and improved annotation.</title>
        <authorList>
            <person name="Wang L."/>
            <person name="Zhu T."/>
            <person name="Rodriguez J.C."/>
            <person name="Deal K.R."/>
            <person name="Dubcovsky J."/>
            <person name="McGuire P.E."/>
            <person name="Lux T."/>
            <person name="Spannagl M."/>
            <person name="Mayer K.F.X."/>
            <person name="Baldrich P."/>
            <person name="Meyers B.C."/>
            <person name="Huo N."/>
            <person name="Gu Y.Q."/>
            <person name="Zhou H."/>
            <person name="Devos K.M."/>
            <person name="Bennetzen J.L."/>
            <person name="Unver T."/>
            <person name="Budak H."/>
            <person name="Gulick P.J."/>
            <person name="Galiba G."/>
            <person name="Kalapos B."/>
            <person name="Nelson D.R."/>
            <person name="Li P."/>
            <person name="You F.M."/>
            <person name="Luo M.C."/>
            <person name="Dvorak J."/>
        </authorList>
    </citation>
    <scope>NUCLEOTIDE SEQUENCE [LARGE SCALE GENOMIC DNA]</scope>
    <source>
        <strain evidence="3">cv. AL8/78</strain>
    </source>
</reference>
<dbReference type="GO" id="GO:0004439">
    <property type="term" value="F:phosphatidylinositol-4,5-bisphosphate 5-phosphatase activity"/>
    <property type="evidence" value="ECO:0007669"/>
    <property type="project" value="TreeGrafter"/>
</dbReference>
<reference evidence="3" key="3">
    <citation type="journal article" date="2017" name="Nature">
        <title>Genome sequence of the progenitor of the wheat D genome Aegilops tauschii.</title>
        <authorList>
            <person name="Luo M.C."/>
            <person name="Gu Y.Q."/>
            <person name="Puiu D."/>
            <person name="Wang H."/>
            <person name="Twardziok S.O."/>
            <person name="Deal K.R."/>
            <person name="Huo N."/>
            <person name="Zhu T."/>
            <person name="Wang L."/>
            <person name="Wang Y."/>
            <person name="McGuire P.E."/>
            <person name="Liu S."/>
            <person name="Long H."/>
            <person name="Ramasamy R.K."/>
            <person name="Rodriguez J.C."/>
            <person name="Van S.L."/>
            <person name="Yuan L."/>
            <person name="Wang Z."/>
            <person name="Xia Z."/>
            <person name="Xiao L."/>
            <person name="Anderson O.D."/>
            <person name="Ouyang S."/>
            <person name="Liang Y."/>
            <person name="Zimin A.V."/>
            <person name="Pertea G."/>
            <person name="Qi P."/>
            <person name="Bennetzen J.L."/>
            <person name="Dai X."/>
            <person name="Dawson M.W."/>
            <person name="Muller H.G."/>
            <person name="Kugler K."/>
            <person name="Rivarola-Duarte L."/>
            <person name="Spannagl M."/>
            <person name="Mayer K.F.X."/>
            <person name="Lu F.H."/>
            <person name="Bevan M.W."/>
            <person name="Leroy P."/>
            <person name="Li P."/>
            <person name="You F.M."/>
            <person name="Sun Q."/>
            <person name="Liu Z."/>
            <person name="Lyons E."/>
            <person name="Wicker T."/>
            <person name="Salzberg S.L."/>
            <person name="Devos K.M."/>
            <person name="Dvorak J."/>
        </authorList>
    </citation>
    <scope>NUCLEOTIDE SEQUENCE [LARGE SCALE GENOMIC DNA]</scope>
    <source>
        <strain evidence="3">cv. AL8/78</strain>
    </source>
</reference>
<evidence type="ECO:0000313" key="3">
    <source>
        <dbReference type="EnsemblPlants" id="AET4Gv20560900.15"/>
    </source>
</evidence>
<protein>
    <recommendedName>
        <fullName evidence="2">Inositol polyphosphate-related phosphatase domain-containing protein</fullName>
    </recommendedName>
</protein>
<feature type="domain" description="Inositol polyphosphate-related phosphatase" evidence="2">
    <location>
        <begin position="18"/>
        <end position="121"/>
    </location>
</feature>
<evidence type="ECO:0000313" key="4">
    <source>
        <dbReference type="Proteomes" id="UP000015105"/>
    </source>
</evidence>
<dbReference type="SUPFAM" id="SSF56219">
    <property type="entry name" value="DNase I-like"/>
    <property type="match status" value="1"/>
</dbReference>
<sequence length="143" mass="15568">RWSSLPMVGLEGSPNGEWWLDAIGQILKGHSFERVGSRQMAGLLTAVWVRTNLKHFVSDIDNAAVACGLGRAIGNKGAVGLRMRIHDRSICFVNCHFAAHMEAVSRRNEDFDHVFRTMTFATPSSGLLTTSISGSAGQLLQAN</sequence>
<dbReference type="Pfam" id="PF22669">
    <property type="entry name" value="Exo_endo_phos2"/>
    <property type="match status" value="1"/>
</dbReference>
<dbReference type="GO" id="GO:0046856">
    <property type="term" value="P:phosphatidylinositol dephosphorylation"/>
    <property type="evidence" value="ECO:0007669"/>
    <property type="project" value="InterPro"/>
</dbReference>
<dbReference type="PANTHER" id="PTHR11200:SF276">
    <property type="entry name" value="BREVIS PLANT1"/>
    <property type="match status" value="1"/>
</dbReference>
<accession>A0A453IHF6</accession>
<reference evidence="3" key="4">
    <citation type="submission" date="2019-03" db="UniProtKB">
        <authorList>
            <consortium name="EnsemblPlants"/>
        </authorList>
    </citation>
    <scope>IDENTIFICATION</scope>
</reference>
<proteinExistence type="inferred from homology"/>
<dbReference type="Proteomes" id="UP000015105">
    <property type="component" value="Chromosome 4D"/>
</dbReference>
<dbReference type="Gene3D" id="3.60.10.10">
    <property type="entry name" value="Endonuclease/exonuclease/phosphatase"/>
    <property type="match status" value="1"/>
</dbReference>
<dbReference type="InterPro" id="IPR036691">
    <property type="entry name" value="Endo/exonu/phosph_ase_sf"/>
</dbReference>
<evidence type="ECO:0000259" key="2">
    <source>
        <dbReference type="Pfam" id="PF22669"/>
    </source>
</evidence>
<reference evidence="4" key="2">
    <citation type="journal article" date="2017" name="Nat. Plants">
        <title>The Aegilops tauschii genome reveals multiple impacts of transposons.</title>
        <authorList>
            <person name="Zhao G."/>
            <person name="Zou C."/>
            <person name="Li K."/>
            <person name="Wang K."/>
            <person name="Li T."/>
            <person name="Gao L."/>
            <person name="Zhang X."/>
            <person name="Wang H."/>
            <person name="Yang Z."/>
            <person name="Liu X."/>
            <person name="Jiang W."/>
            <person name="Mao L."/>
            <person name="Kong X."/>
            <person name="Jiao Y."/>
            <person name="Jia J."/>
        </authorList>
    </citation>
    <scope>NUCLEOTIDE SEQUENCE [LARGE SCALE GENOMIC DNA]</scope>
    <source>
        <strain evidence="4">cv. AL8/78</strain>
    </source>
</reference>
<dbReference type="InterPro" id="IPR000300">
    <property type="entry name" value="IPPc"/>
</dbReference>
<dbReference type="AlphaFoldDB" id="A0A453IHF6"/>
<keyword evidence="4" id="KW-1185">Reference proteome</keyword>
<name>A0A453IHF6_AEGTS</name>
<dbReference type="Gramene" id="AET4Gv20560900.15">
    <property type="protein sequence ID" value="AET4Gv20560900.15"/>
    <property type="gene ID" value="AET4Gv20560900"/>
</dbReference>
<dbReference type="PANTHER" id="PTHR11200">
    <property type="entry name" value="INOSITOL 5-PHOSPHATASE"/>
    <property type="match status" value="1"/>
</dbReference>
<evidence type="ECO:0000256" key="1">
    <source>
        <dbReference type="ARBA" id="ARBA00010768"/>
    </source>
</evidence>
<dbReference type="EnsemblPlants" id="AET4Gv20560900.15">
    <property type="protein sequence ID" value="AET4Gv20560900.15"/>
    <property type="gene ID" value="AET4Gv20560900"/>
</dbReference>
<dbReference type="InterPro" id="IPR046985">
    <property type="entry name" value="IP5"/>
</dbReference>
<organism evidence="3 4">
    <name type="scientific">Aegilops tauschii subsp. strangulata</name>
    <name type="common">Goatgrass</name>
    <dbReference type="NCBI Taxonomy" id="200361"/>
    <lineage>
        <taxon>Eukaryota</taxon>
        <taxon>Viridiplantae</taxon>
        <taxon>Streptophyta</taxon>
        <taxon>Embryophyta</taxon>
        <taxon>Tracheophyta</taxon>
        <taxon>Spermatophyta</taxon>
        <taxon>Magnoliopsida</taxon>
        <taxon>Liliopsida</taxon>
        <taxon>Poales</taxon>
        <taxon>Poaceae</taxon>
        <taxon>BOP clade</taxon>
        <taxon>Pooideae</taxon>
        <taxon>Triticodae</taxon>
        <taxon>Triticeae</taxon>
        <taxon>Triticinae</taxon>
        <taxon>Aegilops</taxon>
    </lineage>
</organism>